<evidence type="ECO:0000256" key="3">
    <source>
        <dbReference type="SAM" id="MobiDB-lite"/>
    </source>
</evidence>
<feature type="region of interest" description="Disordered" evidence="3">
    <location>
        <begin position="173"/>
        <end position="197"/>
    </location>
</feature>
<dbReference type="SMART" id="SM00174">
    <property type="entry name" value="RHO"/>
    <property type="match status" value="1"/>
</dbReference>
<reference evidence="4" key="2">
    <citation type="submission" date="2023-05" db="EMBL/GenBank/DDBJ databases">
        <authorList>
            <consortium name="Lawrence Berkeley National Laboratory"/>
            <person name="Steindorff A."/>
            <person name="Hensen N."/>
            <person name="Bonometti L."/>
            <person name="Westerberg I."/>
            <person name="Brannstrom I.O."/>
            <person name="Guillou S."/>
            <person name="Cros-Aarteil S."/>
            <person name="Calhoun S."/>
            <person name="Haridas S."/>
            <person name="Kuo A."/>
            <person name="Mondo S."/>
            <person name="Pangilinan J."/>
            <person name="Riley R."/>
            <person name="Labutti K."/>
            <person name="Andreopoulos B."/>
            <person name="Lipzen A."/>
            <person name="Chen C."/>
            <person name="Yanf M."/>
            <person name="Daum C."/>
            <person name="Ng V."/>
            <person name="Clum A."/>
            <person name="Ohm R."/>
            <person name="Martin F."/>
            <person name="Silar P."/>
            <person name="Natvig D."/>
            <person name="Lalanne C."/>
            <person name="Gautier V."/>
            <person name="Ament-Velasquez S.L."/>
            <person name="Kruys A."/>
            <person name="Hutchinson M.I."/>
            <person name="Powell A.J."/>
            <person name="Barry K."/>
            <person name="Miller A.N."/>
            <person name="Grigoriev I.V."/>
            <person name="Debuchy R."/>
            <person name="Gladieux P."/>
            <person name="Thoren M.H."/>
            <person name="Johannesson H."/>
        </authorList>
    </citation>
    <scope>NUCLEOTIDE SEQUENCE</scope>
    <source>
        <strain evidence="4">PSN243</strain>
    </source>
</reference>
<keyword evidence="1" id="KW-0547">Nucleotide-binding</keyword>
<accession>A0AAV9GU44</accession>
<dbReference type="EMBL" id="MU865926">
    <property type="protein sequence ID" value="KAK4451856.1"/>
    <property type="molecule type" value="Genomic_DNA"/>
</dbReference>
<feature type="region of interest" description="Disordered" evidence="3">
    <location>
        <begin position="290"/>
        <end position="338"/>
    </location>
</feature>
<evidence type="ECO:0000313" key="4">
    <source>
        <dbReference type="EMBL" id="KAK4451856.1"/>
    </source>
</evidence>
<dbReference type="PRINTS" id="PR00449">
    <property type="entry name" value="RASTRNSFRMNG"/>
</dbReference>
<feature type="region of interest" description="Disordered" evidence="3">
    <location>
        <begin position="44"/>
        <end position="86"/>
    </location>
</feature>
<dbReference type="InterPro" id="IPR001806">
    <property type="entry name" value="Small_GTPase"/>
</dbReference>
<dbReference type="GO" id="GO:0005525">
    <property type="term" value="F:GTP binding"/>
    <property type="evidence" value="ECO:0007669"/>
    <property type="project" value="UniProtKB-KW"/>
</dbReference>
<dbReference type="AlphaFoldDB" id="A0AAV9GU44"/>
<sequence>MGYQAPKNYPPWPWAIPALAPRAPVVDRAAASAISAASAAAGVPAAGVPVGGSASASAPASGAAGAPLDAATSPVSPQLPPLSLENLERHNLASRRLCREEDVKRARSGQTAAERLPRPGRTIAGTSDRLWGEQRHVEGRHQFYPSEKFKLWAVDSAFSVARELRGRTFSPIFSQAGSDAPTGTKRPSDVASSEMDPSKRRRLGIEMKRALWKRIHGLKDKGEARANDPTAVDDDKDRVPVFKHSRDDIGDDDLRSYIRGKTPSEANRWMQGRYEMVAEIRRLKVRLGLNSDKSSPKEDSKSSPVLASNDAKERGTTTSKGTKGKGKGFEITSRSTKEADNEVAQALSRLSMLDPASHAPPSFDPVEKKIKVCLLGDSGAGKTALLNVLTNSLQPIDQLEPSTTADCRTFPNAVGNTNRIVQVELYDLPGTSTRQRPHRLVTNFFHVAVICYSIEDEANVQAVTRTWKPLLDNCLVECPVFVLGLKADLRKDHPTVQLGFDPKPNPVTKEMGENAARGAGAVAWGECSSLVPSTIARAWGEILGEVVARLDRGEYDLALASGRGSSRRRLGTGLRNVAEMLRRNGRRFPTSE</sequence>
<dbReference type="InterPro" id="IPR003578">
    <property type="entry name" value="Small_GTPase_Rho"/>
</dbReference>
<proteinExistence type="predicted"/>
<comment type="caution">
    <text evidence="4">The sequence shown here is derived from an EMBL/GenBank/DDBJ whole genome shotgun (WGS) entry which is preliminary data.</text>
</comment>
<dbReference type="InterPro" id="IPR027417">
    <property type="entry name" value="P-loop_NTPase"/>
</dbReference>
<name>A0AAV9GU44_9PEZI</name>
<feature type="region of interest" description="Disordered" evidence="3">
    <location>
        <begin position="101"/>
        <end position="129"/>
    </location>
</feature>
<evidence type="ECO:0000256" key="2">
    <source>
        <dbReference type="ARBA" id="ARBA00023134"/>
    </source>
</evidence>
<dbReference type="Proteomes" id="UP001321760">
    <property type="component" value="Unassembled WGS sequence"/>
</dbReference>
<keyword evidence="5" id="KW-1185">Reference proteome</keyword>
<protein>
    <submittedName>
        <fullName evidence="4">Uncharacterized protein</fullName>
    </submittedName>
</protein>
<dbReference type="SUPFAM" id="SSF52540">
    <property type="entry name" value="P-loop containing nucleoside triphosphate hydrolases"/>
    <property type="match status" value="1"/>
</dbReference>
<dbReference type="Gene3D" id="3.40.50.300">
    <property type="entry name" value="P-loop containing nucleotide triphosphate hydrolases"/>
    <property type="match status" value="1"/>
</dbReference>
<organism evidence="4 5">
    <name type="scientific">Podospora aff. communis PSN243</name>
    <dbReference type="NCBI Taxonomy" id="3040156"/>
    <lineage>
        <taxon>Eukaryota</taxon>
        <taxon>Fungi</taxon>
        <taxon>Dikarya</taxon>
        <taxon>Ascomycota</taxon>
        <taxon>Pezizomycotina</taxon>
        <taxon>Sordariomycetes</taxon>
        <taxon>Sordariomycetidae</taxon>
        <taxon>Sordariales</taxon>
        <taxon>Podosporaceae</taxon>
        <taxon>Podospora</taxon>
    </lineage>
</organism>
<evidence type="ECO:0000313" key="5">
    <source>
        <dbReference type="Proteomes" id="UP001321760"/>
    </source>
</evidence>
<dbReference type="PANTHER" id="PTHR24072">
    <property type="entry name" value="RHO FAMILY GTPASE"/>
    <property type="match status" value="1"/>
</dbReference>
<gene>
    <name evidence="4" type="ORF">QBC34DRAFT_436122</name>
</gene>
<feature type="region of interest" description="Disordered" evidence="3">
    <location>
        <begin position="222"/>
        <end position="247"/>
    </location>
</feature>
<feature type="compositionally biased region" description="Basic and acidic residues" evidence="3">
    <location>
        <begin position="233"/>
        <end position="247"/>
    </location>
</feature>
<keyword evidence="2" id="KW-0342">GTP-binding</keyword>
<dbReference type="GO" id="GO:0003924">
    <property type="term" value="F:GTPase activity"/>
    <property type="evidence" value="ECO:0007669"/>
    <property type="project" value="InterPro"/>
</dbReference>
<evidence type="ECO:0000256" key="1">
    <source>
        <dbReference type="ARBA" id="ARBA00022741"/>
    </source>
</evidence>
<feature type="compositionally biased region" description="Low complexity" evidence="3">
    <location>
        <begin position="44"/>
        <end position="84"/>
    </location>
</feature>
<reference evidence="4" key="1">
    <citation type="journal article" date="2023" name="Mol. Phylogenet. Evol.">
        <title>Genome-scale phylogeny and comparative genomics of the fungal order Sordariales.</title>
        <authorList>
            <person name="Hensen N."/>
            <person name="Bonometti L."/>
            <person name="Westerberg I."/>
            <person name="Brannstrom I.O."/>
            <person name="Guillou S."/>
            <person name="Cros-Aarteil S."/>
            <person name="Calhoun S."/>
            <person name="Haridas S."/>
            <person name="Kuo A."/>
            <person name="Mondo S."/>
            <person name="Pangilinan J."/>
            <person name="Riley R."/>
            <person name="LaButti K."/>
            <person name="Andreopoulos B."/>
            <person name="Lipzen A."/>
            <person name="Chen C."/>
            <person name="Yan M."/>
            <person name="Daum C."/>
            <person name="Ng V."/>
            <person name="Clum A."/>
            <person name="Steindorff A."/>
            <person name="Ohm R.A."/>
            <person name="Martin F."/>
            <person name="Silar P."/>
            <person name="Natvig D.O."/>
            <person name="Lalanne C."/>
            <person name="Gautier V."/>
            <person name="Ament-Velasquez S.L."/>
            <person name="Kruys A."/>
            <person name="Hutchinson M.I."/>
            <person name="Powell A.J."/>
            <person name="Barry K."/>
            <person name="Miller A.N."/>
            <person name="Grigoriev I.V."/>
            <person name="Debuchy R."/>
            <person name="Gladieux P."/>
            <person name="Hiltunen Thoren M."/>
            <person name="Johannesson H."/>
        </authorList>
    </citation>
    <scope>NUCLEOTIDE SEQUENCE</scope>
    <source>
        <strain evidence="4">PSN243</strain>
    </source>
</reference>
<dbReference type="GO" id="GO:0007264">
    <property type="term" value="P:small GTPase-mediated signal transduction"/>
    <property type="evidence" value="ECO:0007669"/>
    <property type="project" value="InterPro"/>
</dbReference>
<dbReference type="Pfam" id="PF00071">
    <property type="entry name" value="Ras"/>
    <property type="match status" value="1"/>
</dbReference>